<evidence type="ECO:0000313" key="4">
    <source>
        <dbReference type="Proteomes" id="UP000193467"/>
    </source>
</evidence>
<feature type="region of interest" description="Disordered" evidence="1">
    <location>
        <begin position="283"/>
        <end position="304"/>
    </location>
</feature>
<feature type="transmembrane region" description="Helical" evidence="2">
    <location>
        <begin position="38"/>
        <end position="61"/>
    </location>
</feature>
<evidence type="ECO:0000256" key="2">
    <source>
        <dbReference type="SAM" id="Phobius"/>
    </source>
</evidence>
<keyword evidence="2" id="KW-1133">Transmembrane helix</keyword>
<feature type="transmembrane region" description="Helical" evidence="2">
    <location>
        <begin position="317"/>
        <end position="349"/>
    </location>
</feature>
<evidence type="ECO:0000256" key="1">
    <source>
        <dbReference type="SAM" id="MobiDB-lite"/>
    </source>
</evidence>
<dbReference type="Proteomes" id="UP000193467">
    <property type="component" value="Unassembled WGS sequence"/>
</dbReference>
<reference evidence="3 4" key="1">
    <citation type="submission" date="2016-07" db="EMBL/GenBank/DDBJ databases">
        <title>Pervasive Adenine N6-methylation of Active Genes in Fungi.</title>
        <authorList>
            <consortium name="DOE Joint Genome Institute"/>
            <person name="Mondo S.J."/>
            <person name="Dannebaum R.O."/>
            <person name="Kuo R.C."/>
            <person name="Labutti K."/>
            <person name="Haridas S."/>
            <person name="Kuo A."/>
            <person name="Salamov A."/>
            <person name="Ahrendt S.R."/>
            <person name="Lipzen A."/>
            <person name="Sullivan W."/>
            <person name="Andreopoulos W.B."/>
            <person name="Clum A."/>
            <person name="Lindquist E."/>
            <person name="Daum C."/>
            <person name="Ramamoorthy G.K."/>
            <person name="Gryganskyi A."/>
            <person name="Culley D."/>
            <person name="Magnuson J.K."/>
            <person name="James T.Y."/>
            <person name="O'Malley M.A."/>
            <person name="Stajich J.E."/>
            <person name="Spatafora J.W."/>
            <person name="Visel A."/>
            <person name="Grigoriev I.V."/>
        </authorList>
    </citation>
    <scope>NUCLEOTIDE SEQUENCE [LARGE SCALE GENOMIC DNA]</scope>
    <source>
        <strain evidence="3 4">62-1032</strain>
    </source>
</reference>
<proteinExistence type="predicted"/>
<feature type="transmembrane region" description="Helical" evidence="2">
    <location>
        <begin position="124"/>
        <end position="146"/>
    </location>
</feature>
<gene>
    <name evidence="3" type="ORF">BCR35DRAFT_300009</name>
</gene>
<evidence type="ECO:0008006" key="5">
    <source>
        <dbReference type="Google" id="ProtNLM"/>
    </source>
</evidence>
<protein>
    <recommendedName>
        <fullName evidence="5">G protein-coupled glucose receptor regulating Gpa2-domain-containing protein</fullName>
    </recommendedName>
</protein>
<feature type="transmembrane region" description="Helical" evidence="2">
    <location>
        <begin position="355"/>
        <end position="375"/>
    </location>
</feature>
<comment type="caution">
    <text evidence="3">The sequence shown here is derived from an EMBL/GenBank/DDBJ whole genome shotgun (WGS) entry which is preliminary data.</text>
</comment>
<name>A0A1Y2G0Y1_9BASI</name>
<dbReference type="AlphaFoldDB" id="A0A1Y2G0Y1"/>
<dbReference type="EMBL" id="MCGR01000005">
    <property type="protein sequence ID" value="ORY89622.1"/>
    <property type="molecule type" value="Genomic_DNA"/>
</dbReference>
<feature type="transmembrane region" description="Helical" evidence="2">
    <location>
        <begin position="245"/>
        <end position="269"/>
    </location>
</feature>
<feature type="transmembrane region" description="Helical" evidence="2">
    <location>
        <begin position="82"/>
        <end position="104"/>
    </location>
</feature>
<keyword evidence="2" id="KW-0472">Membrane</keyword>
<feature type="transmembrane region" description="Helical" evidence="2">
    <location>
        <begin position="166"/>
        <end position="191"/>
    </location>
</feature>
<keyword evidence="2" id="KW-0812">Transmembrane</keyword>
<organism evidence="3 4">
    <name type="scientific">Leucosporidium creatinivorum</name>
    <dbReference type="NCBI Taxonomy" id="106004"/>
    <lineage>
        <taxon>Eukaryota</taxon>
        <taxon>Fungi</taxon>
        <taxon>Dikarya</taxon>
        <taxon>Basidiomycota</taxon>
        <taxon>Pucciniomycotina</taxon>
        <taxon>Microbotryomycetes</taxon>
        <taxon>Leucosporidiales</taxon>
        <taxon>Leucosporidium</taxon>
    </lineage>
</organism>
<evidence type="ECO:0000313" key="3">
    <source>
        <dbReference type="EMBL" id="ORY89622.1"/>
    </source>
</evidence>
<sequence length="432" mass="48038">MSLPNPPVGTEDVYAYYLSALDEMICKRPTAGFRARTAVLLSFYALSTAIILCIVVVTKLVARRKGERAFWLYRVVEGYLSLNFMLVAELCALMCPAILAAYTYTQYQAFQHRHNLKYSRPFRFFYLIPLVISGYLITSASFQAYLVVASRRGSRARLPSPRTANIFFVAVLALYLITLFVVGGVATAKWWPVEAAYQDARQAIAAAEAGANGPIAAETLQEVSRHYGHFVHVARELIPYQRATILLATVYATFNMLLNAGAISLVLLIRRQIKFNDLTSSPGPAHVLQSPHSTRPTPTRERSRQVRELKRVGLDQLNLSAFIVILCIAWIPQTLFMAIGGIGIGLSWIRLEFSYFIIPWSFGVYQLPVAAFILYNQIQGYHQLGDDSRTVHGLGLSGSAPISSGVHISTVVERETDVAMDHVGDEKAVREV</sequence>
<keyword evidence="4" id="KW-1185">Reference proteome</keyword>
<accession>A0A1Y2G0Y1</accession>
<dbReference type="InParanoid" id="A0A1Y2G0Y1"/>